<accession>A0A914KVV3</accession>
<sequence length="58" mass="6765">MNHNFAAPFKERRKRGRKIGGGRDKITKMRLNFLCCFTARSASNSPILRIFYLLSNNF</sequence>
<reference evidence="3" key="1">
    <citation type="submission" date="2022-11" db="UniProtKB">
        <authorList>
            <consortium name="WormBaseParasite"/>
        </authorList>
    </citation>
    <scope>IDENTIFICATION</scope>
</reference>
<name>A0A914KVV3_MELIC</name>
<feature type="compositionally biased region" description="Basic residues" evidence="1">
    <location>
        <begin position="11"/>
        <end position="20"/>
    </location>
</feature>
<dbReference type="WBParaSite" id="Minc3s00137g05750">
    <property type="protein sequence ID" value="Minc3s00137g05750"/>
    <property type="gene ID" value="Minc3s00137g05750"/>
</dbReference>
<dbReference type="AlphaFoldDB" id="A0A914KVV3"/>
<keyword evidence="2" id="KW-1185">Reference proteome</keyword>
<evidence type="ECO:0000256" key="1">
    <source>
        <dbReference type="SAM" id="MobiDB-lite"/>
    </source>
</evidence>
<feature type="region of interest" description="Disordered" evidence="1">
    <location>
        <begin position="1"/>
        <end position="22"/>
    </location>
</feature>
<organism evidence="2 3">
    <name type="scientific">Meloidogyne incognita</name>
    <name type="common">Southern root-knot nematode worm</name>
    <name type="synonym">Oxyuris incognita</name>
    <dbReference type="NCBI Taxonomy" id="6306"/>
    <lineage>
        <taxon>Eukaryota</taxon>
        <taxon>Metazoa</taxon>
        <taxon>Ecdysozoa</taxon>
        <taxon>Nematoda</taxon>
        <taxon>Chromadorea</taxon>
        <taxon>Rhabditida</taxon>
        <taxon>Tylenchina</taxon>
        <taxon>Tylenchomorpha</taxon>
        <taxon>Tylenchoidea</taxon>
        <taxon>Meloidogynidae</taxon>
        <taxon>Meloidogyninae</taxon>
        <taxon>Meloidogyne</taxon>
        <taxon>Meloidogyne incognita group</taxon>
    </lineage>
</organism>
<protein>
    <submittedName>
        <fullName evidence="3">Uncharacterized protein</fullName>
    </submittedName>
</protein>
<evidence type="ECO:0000313" key="2">
    <source>
        <dbReference type="Proteomes" id="UP000887563"/>
    </source>
</evidence>
<dbReference type="Proteomes" id="UP000887563">
    <property type="component" value="Unplaced"/>
</dbReference>
<proteinExistence type="predicted"/>
<evidence type="ECO:0000313" key="3">
    <source>
        <dbReference type="WBParaSite" id="Minc3s00137g05750"/>
    </source>
</evidence>